<dbReference type="InterPro" id="IPR007921">
    <property type="entry name" value="CHAP_dom"/>
</dbReference>
<dbReference type="PROSITE" id="PS50911">
    <property type="entry name" value="CHAP"/>
    <property type="match status" value="1"/>
</dbReference>
<proteinExistence type="predicted"/>
<dbReference type="PANTHER" id="PTHR30094">
    <property type="entry name" value="BIFUNCTIONAL GLUTATHIONYLSPERMIDINE SYNTHETASE/AMIDASE-RELATED"/>
    <property type="match status" value="1"/>
</dbReference>
<organism evidence="2 3">
    <name type="scientific">Legionella lytica</name>
    <dbReference type="NCBI Taxonomy" id="96232"/>
    <lineage>
        <taxon>Bacteria</taxon>
        <taxon>Pseudomonadati</taxon>
        <taxon>Pseudomonadota</taxon>
        <taxon>Gammaproteobacteria</taxon>
        <taxon>Legionellales</taxon>
        <taxon>Legionellaceae</taxon>
        <taxon>Legionella</taxon>
    </lineage>
</organism>
<dbReference type="SUPFAM" id="SSF54001">
    <property type="entry name" value="Cysteine proteinases"/>
    <property type="match status" value="1"/>
</dbReference>
<feature type="domain" description="Peptidase C51" evidence="1">
    <location>
        <begin position="59"/>
        <end position="209"/>
    </location>
</feature>
<evidence type="ECO:0000259" key="1">
    <source>
        <dbReference type="PROSITE" id="PS50911"/>
    </source>
</evidence>
<sequence>MRLMIRWVILGQMCLLYLVPWASSAPHLDKMCLNKCTTSFGKKLGGLNEVSAYSNCSNDCESSLWHYVKLNEGSLVKTGMKWQCVEYARRWLMTQRGYSFASIDHAYQIWNLKTATNLTTYKETPWLHYVNAVTEEKPQPHDLLIYNTTQGVHGHVSVIVAVAGDDVLIAEQNYANALWEHPTYARRIKLIKQKGHYQLADKGVIGWMRIAP</sequence>
<dbReference type="Pfam" id="PF05257">
    <property type="entry name" value="CHAP"/>
    <property type="match status" value="1"/>
</dbReference>
<keyword evidence="3" id="KW-1185">Reference proteome</keyword>
<dbReference type="PANTHER" id="PTHR30094:SF0">
    <property type="entry name" value="BIFUNCTIONAL GLUTATHIONYLSPERMIDINE SYNTHETASE_AMIDASE-RELATED"/>
    <property type="match status" value="1"/>
</dbReference>
<evidence type="ECO:0000313" key="3">
    <source>
        <dbReference type="Proteomes" id="UP001057474"/>
    </source>
</evidence>
<name>A0ABY4Y5B7_9GAMM</name>
<dbReference type="Proteomes" id="UP001057474">
    <property type="component" value="Chromosome"/>
</dbReference>
<dbReference type="EMBL" id="CP071527">
    <property type="protein sequence ID" value="USQ12691.1"/>
    <property type="molecule type" value="Genomic_DNA"/>
</dbReference>
<reference evidence="2" key="1">
    <citation type="submission" date="2021-03" db="EMBL/GenBank/DDBJ databases">
        <title>Legionella lytica PCM 2298.</title>
        <authorList>
            <person name="Koper P."/>
        </authorList>
    </citation>
    <scope>NUCLEOTIDE SEQUENCE</scope>
    <source>
        <strain evidence="2">PCM 2298</strain>
    </source>
</reference>
<gene>
    <name evidence="2" type="ORF">J2N86_08190</name>
</gene>
<dbReference type="InterPro" id="IPR051705">
    <property type="entry name" value="Gsp_Synthetase/Amidase"/>
</dbReference>
<dbReference type="Gene3D" id="3.90.1720.10">
    <property type="entry name" value="endopeptidase domain like (from Nostoc punctiforme)"/>
    <property type="match status" value="1"/>
</dbReference>
<dbReference type="RefSeq" id="WP_252578900.1">
    <property type="nucleotide sequence ID" value="NZ_CP071527.1"/>
</dbReference>
<evidence type="ECO:0000313" key="2">
    <source>
        <dbReference type="EMBL" id="USQ12691.1"/>
    </source>
</evidence>
<accession>A0ABY4Y5B7</accession>
<dbReference type="InterPro" id="IPR038765">
    <property type="entry name" value="Papain-like_cys_pep_sf"/>
</dbReference>
<protein>
    <submittedName>
        <fullName evidence="2">CHAP domain-containing protein</fullName>
    </submittedName>
</protein>